<proteinExistence type="predicted"/>
<dbReference type="Pfam" id="PF05155">
    <property type="entry name" value="G2P_X_C"/>
    <property type="match status" value="1"/>
</dbReference>
<reference evidence="5" key="1">
    <citation type="submission" date="2017-01" db="EMBL/GenBank/DDBJ databases">
        <authorList>
            <person name="Varghese N."/>
            <person name="Submissions S."/>
        </authorList>
    </citation>
    <scope>NUCLEOTIDE SEQUENCE [LARGE SCALE GENOMIC DNA]</scope>
    <source>
        <strain evidence="5">DSM 21768</strain>
    </source>
</reference>
<dbReference type="InterPro" id="IPR006516">
    <property type="entry name" value="G2P"/>
</dbReference>
<evidence type="ECO:0000259" key="2">
    <source>
        <dbReference type="Pfam" id="PF05155"/>
    </source>
</evidence>
<dbReference type="InterPro" id="IPR022686">
    <property type="entry name" value="G2P_N"/>
</dbReference>
<evidence type="ECO:0000313" key="3">
    <source>
        <dbReference type="EMBL" id="SIS08794.1"/>
    </source>
</evidence>
<dbReference type="Proteomes" id="UP000187495">
    <property type="component" value="Unassembled WGS sequence"/>
</dbReference>
<dbReference type="EMBL" id="FTNU01000025">
    <property type="protein sequence ID" value="SIS08794.1"/>
    <property type="molecule type" value="Genomic_DNA"/>
</dbReference>
<dbReference type="AlphaFoldDB" id="A0A1N7G8F6"/>
<feature type="domain" description="Replication-associated protein G2P C-terminal" evidence="2">
    <location>
        <begin position="307"/>
        <end position="395"/>
    </location>
</feature>
<dbReference type="Pfam" id="PF05144">
    <property type="entry name" value="Phage_CRI"/>
    <property type="match status" value="1"/>
</dbReference>
<evidence type="ECO:0000259" key="1">
    <source>
        <dbReference type="Pfam" id="PF05144"/>
    </source>
</evidence>
<gene>
    <name evidence="3" type="ORF">SAMN02745664_12510</name>
    <name evidence="4" type="ORF">SAMN02745664_12520</name>
</gene>
<dbReference type="NCBIfam" id="TIGR01629">
    <property type="entry name" value="rep_II_X"/>
    <property type="match status" value="1"/>
</dbReference>
<sequence>MLDHLRLSVPVFKTYAVERGEGCFYFEGDILSLGLNCAARIVKHDDDGAVKAQDLYAPYDTLGTDFSDMAVKFYDKGINCLPYLELKASPLKLLQGHNVYGFESIELGAIEMLGLVIDAFPKLCAYLDFANTQVLHIDTTYMATLPHQNLVPKVLEYLSNISSGHAKSQNVRYQNYVRWGTQNSRYIGRKVYGKFEEVENQIKQLKKQAGTDQQALNKLNAISKAKDFANAKLRFEARICKTYLSKNNYPTNLFELISLQHKQPKLLQNLWHIAFKPIFDALEGENMIFFNDDKILELLKSKLFTVTKKGNISYTKAFKAYQFYKTIKSDGYENVRNSISKSTFYDNISLLISCGLSKAYLQNLHMQKPKVIPFVRFCEIDFDNQLPADYVEPVSQYQLPLVA</sequence>
<dbReference type="RefSeq" id="WP_076556193.1">
    <property type="nucleotide sequence ID" value="NZ_FTNU01000025.1"/>
</dbReference>
<name>A0A1N7G8F6_9GAMM</name>
<dbReference type="EMBL" id="FTNU01000025">
    <property type="protein sequence ID" value="SIS08878.1"/>
    <property type="molecule type" value="Genomic_DNA"/>
</dbReference>
<dbReference type="InterPro" id="IPR022688">
    <property type="entry name" value="G2P_C"/>
</dbReference>
<protein>
    <submittedName>
        <fullName evidence="3">Phage/plasmid replication protein, gene II/X family</fullName>
    </submittedName>
</protein>
<organism evidence="3 5">
    <name type="scientific">Moraxella cuniculi DSM 21768</name>
    <dbReference type="NCBI Taxonomy" id="1122245"/>
    <lineage>
        <taxon>Bacteria</taxon>
        <taxon>Pseudomonadati</taxon>
        <taxon>Pseudomonadota</taxon>
        <taxon>Gammaproteobacteria</taxon>
        <taxon>Moraxellales</taxon>
        <taxon>Moraxellaceae</taxon>
        <taxon>Moraxella</taxon>
    </lineage>
</organism>
<keyword evidence="5" id="KW-1185">Reference proteome</keyword>
<dbReference type="STRING" id="34061.B0189_09980"/>
<feature type="domain" description="Replication-associated protein G2P N-terminal" evidence="1">
    <location>
        <begin position="1"/>
        <end position="248"/>
    </location>
</feature>
<evidence type="ECO:0000313" key="4">
    <source>
        <dbReference type="EMBL" id="SIS08878.1"/>
    </source>
</evidence>
<dbReference type="GO" id="GO:0006260">
    <property type="term" value="P:DNA replication"/>
    <property type="evidence" value="ECO:0007669"/>
    <property type="project" value="InterPro"/>
</dbReference>
<reference evidence="3" key="2">
    <citation type="submission" date="2017-01" db="EMBL/GenBank/DDBJ databases">
        <authorList>
            <person name="Mah S.A."/>
            <person name="Swanson W.J."/>
            <person name="Moy G.W."/>
            <person name="Vacquier V.D."/>
        </authorList>
    </citation>
    <scope>NUCLEOTIDE SEQUENCE [LARGE SCALE GENOMIC DNA]</scope>
    <source>
        <strain evidence="3">DSM 21768</strain>
    </source>
</reference>
<evidence type="ECO:0000313" key="5">
    <source>
        <dbReference type="Proteomes" id="UP000187495"/>
    </source>
</evidence>
<accession>A0A1N7G8F6</accession>